<reference evidence="3 4" key="1">
    <citation type="submission" date="2006-01" db="EMBL/GenBank/DDBJ databases">
        <authorList>
            <person name="Brettar I."/>
            <person name="Hofle M."/>
            <person name="Ferriera S."/>
            <person name="Johnson J."/>
            <person name="Kravitz S."/>
            <person name="Halpern A."/>
            <person name="Remington K."/>
            <person name="Beeson K."/>
            <person name="Tran B."/>
            <person name="Rogers Y.-H."/>
            <person name="Friedman R."/>
            <person name="Venter J.C."/>
        </authorList>
    </citation>
    <scope>NUCLEOTIDE SEQUENCE [LARGE SCALE GENOMIC DNA]</scope>
    <source>
        <strain evidence="3 4">OS145</strain>
    </source>
</reference>
<evidence type="ECO:0000313" key="4">
    <source>
        <dbReference type="Proteomes" id="UP000016543"/>
    </source>
</evidence>
<sequence length="457" mass="51941">MSGRKQKYQGKHQKRNQKRPQSSPYRLTRSTLSELSSFLLSDPDDLTRGLALAKLATGRNMRSLVDASLDFEILSTGVGKLSNSWRYGVASSPIFDEASKLVTKDDNYILLPPCVAKPTAQARSQSIPIDILESRVARLLAGKRGPSGQLITPNALQRVIDFEFTTVNMTRFERDFIADRKMNDNMQNFYAAFSAKTLHKHHTDFMALFLPEDEIEAYKQTSIPDDTLFGSKKALSSHGVEYVFSQLQSALRNALIKEDRIAAHNIYTAYVVNLLQFATMHRPAPDVFRTIGAFLDDFNQVEIVDKSDSSARLVPVCQRARQVILHYIDYLKCYQERFRFTNTNNYQAIDDMLSGRSNLFRIQTASTFLPNFDHLRGYLSDAVFRSINWHRHTMASLLIQSDVDRDVLAAFMGHRQALDSPTKSSSTFRYQQLLDISERVDHIMEALALPKSSLMSK</sequence>
<evidence type="ECO:0008006" key="5">
    <source>
        <dbReference type="Google" id="ProtNLM"/>
    </source>
</evidence>
<evidence type="ECO:0000313" key="3">
    <source>
        <dbReference type="EMBL" id="EAQ33284.1"/>
    </source>
</evidence>
<evidence type="ECO:0000256" key="2">
    <source>
        <dbReference type="SAM" id="MobiDB-lite"/>
    </source>
</evidence>
<dbReference type="InterPro" id="IPR011010">
    <property type="entry name" value="DNA_brk_join_enz"/>
</dbReference>
<dbReference type="EMBL" id="AAMX01000001">
    <property type="protein sequence ID" value="EAQ33284.1"/>
    <property type="molecule type" value="Genomic_DNA"/>
</dbReference>
<dbReference type="Proteomes" id="UP000016543">
    <property type="component" value="Unassembled WGS sequence"/>
</dbReference>
<dbReference type="Gene3D" id="1.10.443.10">
    <property type="entry name" value="Intergrase catalytic core"/>
    <property type="match status" value="1"/>
</dbReference>
<evidence type="ECO:0000256" key="1">
    <source>
        <dbReference type="ARBA" id="ARBA00023172"/>
    </source>
</evidence>
<dbReference type="InterPro" id="IPR013762">
    <property type="entry name" value="Integrase-like_cat_sf"/>
</dbReference>
<protein>
    <recommendedName>
        <fullName evidence="5">Orphan protein</fullName>
    </recommendedName>
</protein>
<keyword evidence="4" id="KW-1185">Reference proteome</keyword>
<keyword evidence="1" id="KW-0233">DNA recombination</keyword>
<gene>
    <name evidence="3" type="ORF">OS145_02910</name>
</gene>
<accession>A0ABP2CTW2</accession>
<proteinExistence type="predicted"/>
<organism evidence="3 4">
    <name type="scientific">Idiomarina baltica OS145</name>
    <dbReference type="NCBI Taxonomy" id="314276"/>
    <lineage>
        <taxon>Bacteria</taxon>
        <taxon>Pseudomonadati</taxon>
        <taxon>Pseudomonadota</taxon>
        <taxon>Gammaproteobacteria</taxon>
        <taxon>Alteromonadales</taxon>
        <taxon>Idiomarinaceae</taxon>
        <taxon>Idiomarina</taxon>
    </lineage>
</organism>
<feature type="compositionally biased region" description="Basic residues" evidence="2">
    <location>
        <begin position="1"/>
        <end position="18"/>
    </location>
</feature>
<feature type="region of interest" description="Disordered" evidence="2">
    <location>
        <begin position="1"/>
        <end position="26"/>
    </location>
</feature>
<name>A0ABP2CTW2_9GAMM</name>
<dbReference type="SUPFAM" id="SSF56349">
    <property type="entry name" value="DNA breaking-rejoining enzymes"/>
    <property type="match status" value="1"/>
</dbReference>
<comment type="caution">
    <text evidence="3">The sequence shown here is derived from an EMBL/GenBank/DDBJ whole genome shotgun (WGS) entry which is preliminary data.</text>
</comment>